<keyword evidence="1" id="KW-1133">Transmembrane helix</keyword>
<dbReference type="RefSeq" id="WP_096871575.1">
    <property type="nucleotide sequence ID" value="NZ_CP010715.1"/>
</dbReference>
<dbReference type="EMBL" id="CP010767">
    <property type="protein sequence ID" value="ATG43778.1"/>
    <property type="molecule type" value="Genomic_DNA"/>
</dbReference>
<evidence type="ECO:0000313" key="3">
    <source>
        <dbReference type="EMBL" id="ATG43778.1"/>
    </source>
</evidence>
<keyword evidence="1" id="KW-0812">Transmembrane</keyword>
<dbReference type="InterPro" id="IPR021309">
    <property type="entry name" value="YgaP-like_TM"/>
</dbReference>
<organism evidence="3 4">
    <name type="scientific">Phaeobacter piscinae</name>
    <dbReference type="NCBI Taxonomy" id="1580596"/>
    <lineage>
        <taxon>Bacteria</taxon>
        <taxon>Pseudomonadati</taxon>
        <taxon>Pseudomonadota</taxon>
        <taxon>Alphaproteobacteria</taxon>
        <taxon>Rhodobacterales</taxon>
        <taxon>Roseobacteraceae</taxon>
        <taxon>Phaeobacter</taxon>
    </lineage>
</organism>
<protein>
    <recommendedName>
        <fullName evidence="2">Inner membrane protein YgaP-like transmembrane domain-containing protein</fullName>
    </recommendedName>
</protein>
<evidence type="ECO:0000256" key="1">
    <source>
        <dbReference type="SAM" id="Phobius"/>
    </source>
</evidence>
<sequence length="70" mass="7501">MTRNVGTLDRTMRLMLGLALIAAPFVSGFAIFDATWATVLSVVLGAVMLLVALTRSCPVYTLLGLRSCKL</sequence>
<dbReference type="AlphaFoldDB" id="A0AAN1GRL8"/>
<dbReference type="Pfam" id="PF11127">
    <property type="entry name" value="YgaP-like_TM"/>
    <property type="match status" value="1"/>
</dbReference>
<name>A0AAN1GRL8_9RHOB</name>
<reference evidence="3 4" key="1">
    <citation type="journal article" date="2017" name="Front. Microbiol.">
        <title>Phaeobacter piscinae sp. nov., a species of the Roseobacter group and potential aquaculture probiont.</title>
        <authorList>
            <person name="Sonnenschein E.C."/>
            <person name="Phippen C.B.W."/>
            <person name="Nielsen K.F."/>
            <person name="Mateiu R.V."/>
            <person name="Melchiorsen J."/>
            <person name="Gram L."/>
            <person name="Overmann J."/>
            <person name="Freese H.M."/>
        </authorList>
    </citation>
    <scope>NUCLEOTIDE SEQUENCE [LARGE SCALE GENOMIC DNA]</scope>
    <source>
        <strain evidence="3 4">P13</strain>
    </source>
</reference>
<evidence type="ECO:0000313" key="4">
    <source>
        <dbReference type="Proteomes" id="UP000218606"/>
    </source>
</evidence>
<feature type="transmembrane region" description="Helical" evidence="1">
    <location>
        <begin position="38"/>
        <end position="63"/>
    </location>
</feature>
<keyword evidence="1" id="KW-0472">Membrane</keyword>
<feature type="domain" description="Inner membrane protein YgaP-like transmembrane" evidence="2">
    <location>
        <begin position="1"/>
        <end position="69"/>
    </location>
</feature>
<gene>
    <name evidence="3" type="ORF">PhaeoP13_01842</name>
</gene>
<dbReference type="Proteomes" id="UP000218606">
    <property type="component" value="Chromosome"/>
</dbReference>
<feature type="transmembrane region" description="Helical" evidence="1">
    <location>
        <begin position="12"/>
        <end position="32"/>
    </location>
</feature>
<proteinExistence type="predicted"/>
<evidence type="ECO:0000259" key="2">
    <source>
        <dbReference type="Pfam" id="PF11127"/>
    </source>
</evidence>
<accession>A0AAN1GRL8</accession>